<gene>
    <name evidence="1" type="ORF">A5481_20890</name>
</gene>
<accession>A0A179S4C2</accession>
<sequence>MTDYPHTIQAALLLCGDRAPDLDAIVREFIAVEDAAGTQYKVFADTKPGVFYRLYGTDDIMVTIEHLARPADLSVLETALSSSFTRAGTPDARERAARHTSHILVATHAGLFPPTPEIRDMLAKLEMPLAGQSLPALIARMTRCATLSTIAHRRTAATLVHWTSSNQLMRGDMFEVLAAQPVPNLLHIHPMLFDGGTSADGRQQVEIRTVGASHFIGRDIHVAATPVPWSAVLDGIFAFVTLASLKHGYIVPDGDTFGPDDGSYRYRVTHVEEGNASGDFTGPLYRLDLLFSREHDVQTLDYIAPMRRFTDREVPPDVVARLGDHGAEVVKQWRSRRQMAGAAGIRFEVSTDRPAPPRGGALGWARRVLERGLRDSWRQ</sequence>
<dbReference type="AlphaFoldDB" id="A0A179S4C2"/>
<reference evidence="1 2" key="1">
    <citation type="submission" date="2016-04" db="EMBL/GenBank/DDBJ databases">
        <authorList>
            <person name="Evans L.H."/>
            <person name="Alamgir A."/>
            <person name="Owens N."/>
            <person name="Weber N.D."/>
            <person name="Virtaneva K."/>
            <person name="Barbian K."/>
            <person name="Babar A."/>
            <person name="Rosenke K."/>
        </authorList>
    </citation>
    <scope>NUCLEOTIDE SEQUENCE [LARGE SCALE GENOMIC DNA]</scope>
    <source>
        <strain evidence="1 2">PMB02</strain>
    </source>
</reference>
<dbReference type="EMBL" id="LWHQ01000042">
    <property type="protein sequence ID" value="OAS21478.1"/>
    <property type="molecule type" value="Genomic_DNA"/>
</dbReference>
<organism evidence="1 2">
    <name type="scientific">Methylobacterium platani</name>
    <dbReference type="NCBI Taxonomy" id="427683"/>
    <lineage>
        <taxon>Bacteria</taxon>
        <taxon>Pseudomonadati</taxon>
        <taxon>Pseudomonadota</taxon>
        <taxon>Alphaproteobacteria</taxon>
        <taxon>Hyphomicrobiales</taxon>
        <taxon>Methylobacteriaceae</taxon>
        <taxon>Methylobacterium</taxon>
    </lineage>
</organism>
<evidence type="ECO:0000313" key="2">
    <source>
        <dbReference type="Proteomes" id="UP000078316"/>
    </source>
</evidence>
<name>A0A179S4C2_9HYPH</name>
<proteinExistence type="predicted"/>
<protein>
    <submittedName>
        <fullName evidence="1">Uncharacterized protein</fullName>
    </submittedName>
</protein>
<dbReference type="RefSeq" id="WP_048434201.1">
    <property type="nucleotide sequence ID" value="NZ_LWHQ01000042.1"/>
</dbReference>
<dbReference type="OrthoDB" id="7443908at2"/>
<dbReference type="Proteomes" id="UP000078316">
    <property type="component" value="Unassembled WGS sequence"/>
</dbReference>
<comment type="caution">
    <text evidence="1">The sequence shown here is derived from an EMBL/GenBank/DDBJ whole genome shotgun (WGS) entry which is preliminary data.</text>
</comment>
<evidence type="ECO:0000313" key="1">
    <source>
        <dbReference type="EMBL" id="OAS21478.1"/>
    </source>
</evidence>